<dbReference type="PANTHER" id="PTHR48098">
    <property type="entry name" value="ENTEROCHELIN ESTERASE-RELATED"/>
    <property type="match status" value="1"/>
</dbReference>
<accession>A0A918Q0V4</accession>
<dbReference type="Pfam" id="PF00756">
    <property type="entry name" value="Esterase"/>
    <property type="match status" value="1"/>
</dbReference>
<evidence type="ECO:0000256" key="1">
    <source>
        <dbReference type="SAM" id="SignalP"/>
    </source>
</evidence>
<organism evidence="2 3">
    <name type="scientific">Asticcacaulis endophyticus</name>
    <dbReference type="NCBI Taxonomy" id="1395890"/>
    <lineage>
        <taxon>Bacteria</taxon>
        <taxon>Pseudomonadati</taxon>
        <taxon>Pseudomonadota</taxon>
        <taxon>Alphaproteobacteria</taxon>
        <taxon>Caulobacterales</taxon>
        <taxon>Caulobacteraceae</taxon>
        <taxon>Asticcacaulis</taxon>
    </lineage>
</organism>
<dbReference type="InterPro" id="IPR000801">
    <property type="entry name" value="Esterase-like"/>
</dbReference>
<dbReference type="RefSeq" id="WP_189485699.1">
    <property type="nucleotide sequence ID" value="NZ_BMZB01000001.1"/>
</dbReference>
<sequence>MRSYFCRPYSRRAALAMVMATAALPARAAPSGRVVDAVLPSAHFAHNRIGISPDRRISVYLPPSYGTGRKRYPVIYYLHTFFEDHRTIFDQHGVQTLLETAFERGDMGEVILVSADFSTPVVHSIYTNSSVTGNWEDFLVQELVPYIDANYRTLAEPSARGLTGAHMGGYGAIRIAGRYGGVFGSVYAMHPVGTGHGVYIMQGRPNWDLLAQAKSLNDVKADPFSQIFTAIYQAHLPNPTKGPLYIDMPARRVNGELIIDPALTERLTNSFFLERQIASGAQNLKGLRGFKLDWGRSDSNIDHVYSNHSYALKLNEYGIPNEAEEYNGGWGDKHWGPRGRFVSDVIPFFKSCLEV</sequence>
<feature type="chain" id="PRO_5037412348" evidence="1">
    <location>
        <begin position="29"/>
        <end position="355"/>
    </location>
</feature>
<dbReference type="InterPro" id="IPR050583">
    <property type="entry name" value="Mycobacterial_A85_antigen"/>
</dbReference>
<evidence type="ECO:0000313" key="3">
    <source>
        <dbReference type="Proteomes" id="UP000662572"/>
    </source>
</evidence>
<proteinExistence type="predicted"/>
<dbReference type="SUPFAM" id="SSF53474">
    <property type="entry name" value="alpha/beta-Hydrolases"/>
    <property type="match status" value="1"/>
</dbReference>
<keyword evidence="3" id="KW-1185">Reference proteome</keyword>
<feature type="signal peptide" evidence="1">
    <location>
        <begin position="1"/>
        <end position="28"/>
    </location>
</feature>
<comment type="caution">
    <text evidence="2">The sequence shown here is derived from an EMBL/GenBank/DDBJ whole genome shotgun (WGS) entry which is preliminary data.</text>
</comment>
<gene>
    <name evidence="2" type="ORF">GCM10011273_14470</name>
</gene>
<protein>
    <submittedName>
        <fullName evidence="2">Esterase</fullName>
    </submittedName>
</protein>
<reference evidence="2" key="1">
    <citation type="journal article" date="2014" name="Int. J. Syst. Evol. Microbiol.">
        <title>Complete genome sequence of Corynebacterium casei LMG S-19264T (=DSM 44701T), isolated from a smear-ripened cheese.</title>
        <authorList>
            <consortium name="US DOE Joint Genome Institute (JGI-PGF)"/>
            <person name="Walter F."/>
            <person name="Albersmeier A."/>
            <person name="Kalinowski J."/>
            <person name="Ruckert C."/>
        </authorList>
    </citation>
    <scope>NUCLEOTIDE SEQUENCE</scope>
    <source>
        <strain evidence="2">KCTC 32296</strain>
    </source>
</reference>
<keyword evidence="1" id="KW-0732">Signal</keyword>
<dbReference type="Gene3D" id="3.40.50.1820">
    <property type="entry name" value="alpha/beta hydrolase"/>
    <property type="match status" value="1"/>
</dbReference>
<dbReference type="Proteomes" id="UP000662572">
    <property type="component" value="Unassembled WGS sequence"/>
</dbReference>
<name>A0A918Q0V4_9CAUL</name>
<dbReference type="AlphaFoldDB" id="A0A918Q0V4"/>
<reference evidence="2" key="2">
    <citation type="submission" date="2020-09" db="EMBL/GenBank/DDBJ databases">
        <authorList>
            <person name="Sun Q."/>
            <person name="Kim S."/>
        </authorList>
    </citation>
    <scope>NUCLEOTIDE SEQUENCE</scope>
    <source>
        <strain evidence="2">KCTC 32296</strain>
    </source>
</reference>
<dbReference type="InterPro" id="IPR029058">
    <property type="entry name" value="AB_hydrolase_fold"/>
</dbReference>
<evidence type="ECO:0000313" key="2">
    <source>
        <dbReference type="EMBL" id="GGZ29519.1"/>
    </source>
</evidence>
<dbReference type="EMBL" id="BMZB01000001">
    <property type="protein sequence ID" value="GGZ29519.1"/>
    <property type="molecule type" value="Genomic_DNA"/>
</dbReference>